<dbReference type="EMBL" id="LT906449">
    <property type="protein sequence ID" value="SNV16901.1"/>
    <property type="molecule type" value="Genomic_DNA"/>
</dbReference>
<dbReference type="RefSeq" id="WP_066430333.1">
    <property type="nucleotide sequence ID" value="NZ_CP014227.1"/>
</dbReference>
<protein>
    <submittedName>
        <fullName evidence="2">Epimerase</fullName>
    </submittedName>
    <submittedName>
        <fullName evidence="3">Short chain dehydrogenase</fullName>
    </submittedName>
</protein>
<dbReference type="KEGG" id="chg:AXF12_08745"/>
<feature type="domain" description="NAD-dependent epimerase/dehydratase" evidence="1">
    <location>
        <begin position="2"/>
        <end position="226"/>
    </location>
</feature>
<reference evidence="2 4" key="1">
    <citation type="submission" date="2016-02" db="EMBL/GenBank/DDBJ databases">
        <authorList>
            <person name="Holder M.E."/>
            <person name="Ajami N.J."/>
            <person name="Petrosino J.F."/>
        </authorList>
    </citation>
    <scope>NUCLEOTIDE SEQUENCE [LARGE SCALE GENOMIC DNA]</scope>
    <source>
        <strain evidence="2 4">CCUG 32990</strain>
    </source>
</reference>
<accession>A0AAX2H2R5</accession>
<dbReference type="Proteomes" id="UP000065822">
    <property type="component" value="Chromosome"/>
</dbReference>
<dbReference type="Proteomes" id="UP000215539">
    <property type="component" value="Chromosome 1"/>
</dbReference>
<gene>
    <name evidence="2" type="ORF">AXF12_08745</name>
    <name evidence="3" type="ORF">SAMEA44541418_02414</name>
</gene>
<keyword evidence="4" id="KW-1185">Reference proteome</keyword>
<evidence type="ECO:0000313" key="4">
    <source>
        <dbReference type="Proteomes" id="UP000065822"/>
    </source>
</evidence>
<dbReference type="InterPro" id="IPR001509">
    <property type="entry name" value="Epimerase_deHydtase"/>
</dbReference>
<evidence type="ECO:0000259" key="1">
    <source>
        <dbReference type="Pfam" id="PF01370"/>
    </source>
</evidence>
<evidence type="ECO:0000313" key="5">
    <source>
        <dbReference type="Proteomes" id="UP000215539"/>
    </source>
</evidence>
<dbReference type="Pfam" id="PF01370">
    <property type="entry name" value="Epimerase"/>
    <property type="match status" value="1"/>
</dbReference>
<dbReference type="Gene3D" id="3.40.50.720">
    <property type="entry name" value="NAD(P)-binding Rossmann-like Domain"/>
    <property type="match status" value="1"/>
</dbReference>
<dbReference type="EMBL" id="CP014227">
    <property type="protein sequence ID" value="AMD85590.1"/>
    <property type="molecule type" value="Genomic_DNA"/>
</dbReference>
<name>A0AAX2H2R5_9FLAO</name>
<dbReference type="InterPro" id="IPR051783">
    <property type="entry name" value="NAD(P)-dependent_oxidoreduct"/>
</dbReference>
<organism evidence="3 5">
    <name type="scientific">Capnocytophaga haemolytica</name>
    <dbReference type="NCBI Taxonomy" id="45243"/>
    <lineage>
        <taxon>Bacteria</taxon>
        <taxon>Pseudomonadati</taxon>
        <taxon>Bacteroidota</taxon>
        <taxon>Flavobacteriia</taxon>
        <taxon>Flavobacteriales</taxon>
        <taxon>Flavobacteriaceae</taxon>
        <taxon>Capnocytophaga</taxon>
    </lineage>
</organism>
<dbReference type="PANTHER" id="PTHR48079:SF6">
    <property type="entry name" value="NAD(P)-BINDING DOMAIN-CONTAINING PROTEIN-RELATED"/>
    <property type="match status" value="1"/>
</dbReference>
<proteinExistence type="predicted"/>
<dbReference type="GO" id="GO:0004029">
    <property type="term" value="F:aldehyde dehydrogenase (NAD+) activity"/>
    <property type="evidence" value="ECO:0007669"/>
    <property type="project" value="TreeGrafter"/>
</dbReference>
<dbReference type="InterPro" id="IPR036291">
    <property type="entry name" value="NAD(P)-bd_dom_sf"/>
</dbReference>
<evidence type="ECO:0000313" key="2">
    <source>
        <dbReference type="EMBL" id="AMD85590.1"/>
    </source>
</evidence>
<sequence length="342" mass="37700">MILVTGGTGMVGSHLLFELTKERARKVRAIYRKEPSLESVKRIFTDLSADGEQQFATIEWVKADLDDIPALEVAFRDVVFVFHCAGFISYDPKDFDKLIKINVEGTATIVNLCLSFGVQKLCYVSSVASLSAAVGKVADEQNEWNPEARNSDYAISKHGGEMEVWRGSQEGLKVIIVNPSIILGRSDYNSGSGLLFKQVASESPRYTTGGSGYVDAKDVARAMVALQFSEVANERFVLNAANLTYKEIFEKIAKVLGVKAPTKPISHKALRFMARVDGFLSFLRLKKRTLTLVLADAGGEVKQYNGEKITKTIDFQYTDIDKTIEEVGKDYVKSQGLGGIND</sequence>
<dbReference type="GO" id="GO:0005737">
    <property type="term" value="C:cytoplasm"/>
    <property type="evidence" value="ECO:0007669"/>
    <property type="project" value="TreeGrafter"/>
</dbReference>
<evidence type="ECO:0000313" key="3">
    <source>
        <dbReference type="EMBL" id="SNV16901.1"/>
    </source>
</evidence>
<dbReference type="PANTHER" id="PTHR48079">
    <property type="entry name" value="PROTEIN YEEZ"/>
    <property type="match status" value="1"/>
</dbReference>
<reference evidence="3 5" key="2">
    <citation type="submission" date="2017-06" db="EMBL/GenBank/DDBJ databases">
        <authorList>
            <consortium name="Pathogen Informatics"/>
        </authorList>
    </citation>
    <scope>NUCLEOTIDE SEQUENCE [LARGE SCALE GENOMIC DNA]</scope>
    <source>
        <strain evidence="3 5">NCTC12947</strain>
    </source>
</reference>
<dbReference type="AlphaFoldDB" id="A0AAX2H2R5"/>
<dbReference type="SUPFAM" id="SSF51735">
    <property type="entry name" value="NAD(P)-binding Rossmann-fold domains"/>
    <property type="match status" value="1"/>
</dbReference>